<dbReference type="Gene3D" id="3.90.70.10">
    <property type="entry name" value="Cysteine proteinases"/>
    <property type="match status" value="1"/>
</dbReference>
<reference evidence="10" key="2">
    <citation type="journal article" date="2022" name="Hortic Res">
        <title>The genome of Dioscorea zingiberensis sheds light on the biosynthesis, origin and evolution of the medicinally important diosgenin saponins.</title>
        <authorList>
            <person name="Li Y."/>
            <person name="Tan C."/>
            <person name="Li Z."/>
            <person name="Guo J."/>
            <person name="Li S."/>
            <person name="Chen X."/>
            <person name="Wang C."/>
            <person name="Dai X."/>
            <person name="Yang H."/>
            <person name="Song W."/>
            <person name="Hou L."/>
            <person name="Xu J."/>
            <person name="Tong Z."/>
            <person name="Xu A."/>
            <person name="Yuan X."/>
            <person name="Wang W."/>
            <person name="Yang Q."/>
            <person name="Chen L."/>
            <person name="Sun Z."/>
            <person name="Wang K."/>
            <person name="Pan B."/>
            <person name="Chen J."/>
            <person name="Bao Y."/>
            <person name="Liu F."/>
            <person name="Qi X."/>
            <person name="Gang D.R."/>
            <person name="Wen J."/>
            <person name="Li J."/>
        </authorList>
    </citation>
    <scope>NUCLEOTIDE SEQUENCE</scope>
    <source>
        <strain evidence="10">Dzin_1.0</strain>
    </source>
</reference>
<dbReference type="Proteomes" id="UP001085076">
    <property type="component" value="Miscellaneous, Linkage group lg02"/>
</dbReference>
<dbReference type="OrthoDB" id="429671at2759"/>
<dbReference type="SUPFAM" id="SSF54001">
    <property type="entry name" value="Cysteine proteinases"/>
    <property type="match status" value="1"/>
</dbReference>
<dbReference type="GO" id="GO:0004843">
    <property type="term" value="F:cysteine-type deubiquitinase activity"/>
    <property type="evidence" value="ECO:0007669"/>
    <property type="project" value="UniProtKB-UniRule"/>
</dbReference>
<dbReference type="EC" id="3.4.19.12" evidence="7"/>
<dbReference type="InterPro" id="IPR038765">
    <property type="entry name" value="Papain-like_cys_pep_sf"/>
</dbReference>
<evidence type="ECO:0000256" key="3">
    <source>
        <dbReference type="ARBA" id="ARBA00022670"/>
    </source>
</evidence>
<dbReference type="InterPro" id="IPR001394">
    <property type="entry name" value="Peptidase_C19_UCH"/>
</dbReference>
<gene>
    <name evidence="10" type="ORF">J5N97_009144</name>
</gene>
<organism evidence="10 11">
    <name type="scientific">Dioscorea zingiberensis</name>
    <dbReference type="NCBI Taxonomy" id="325984"/>
    <lineage>
        <taxon>Eukaryota</taxon>
        <taxon>Viridiplantae</taxon>
        <taxon>Streptophyta</taxon>
        <taxon>Embryophyta</taxon>
        <taxon>Tracheophyta</taxon>
        <taxon>Spermatophyta</taxon>
        <taxon>Magnoliopsida</taxon>
        <taxon>Liliopsida</taxon>
        <taxon>Dioscoreales</taxon>
        <taxon>Dioscoreaceae</taxon>
        <taxon>Dioscorea</taxon>
    </lineage>
</organism>
<dbReference type="CDD" id="cd02257">
    <property type="entry name" value="Peptidase_C19"/>
    <property type="match status" value="1"/>
</dbReference>
<dbReference type="PROSITE" id="PS00973">
    <property type="entry name" value="USP_2"/>
    <property type="match status" value="1"/>
</dbReference>
<dbReference type="PANTHER" id="PTHR24006">
    <property type="entry name" value="UBIQUITIN CARBOXYL-TERMINAL HYDROLASE"/>
    <property type="match status" value="1"/>
</dbReference>
<evidence type="ECO:0000259" key="9">
    <source>
        <dbReference type="PROSITE" id="PS50235"/>
    </source>
</evidence>
<dbReference type="InterPro" id="IPR018200">
    <property type="entry name" value="USP_CS"/>
</dbReference>
<dbReference type="AlphaFoldDB" id="A0A9D5CXG9"/>
<dbReference type="PROSITE" id="PS50235">
    <property type="entry name" value="USP_3"/>
    <property type="match status" value="1"/>
</dbReference>
<sequence>MSTRLNTRHQKDSRRLNLNQSAETVLRHLEFGDYDTEDFEDGLSQDEDFQNCNLVTKKKSKKKKKKAGGGGGVSNSNKRAAAAYNEDDDIGVFRQQPIRGLSNPGNLCFMNATLQALLSCSPFVELLHQLTQCDIPKDDYPTLSAFASFISKFDSTTLNDGRSFCASMFRPVLEKFTPDVPTGPSGGRPRQEDAQEFLSFLMYEMHEELLKMRGCSSSSQQYVPSELTQIFWGQQKSVVRVEGNPDSADIVQPFLLLHLDIHPENIITMEEALQLFSASETIEGYKTISTGKVQADEVAASRSVKIQELPPILMLHMMRFGYGCNGTTKLNKTVSYPLQLVLGDDLLADPTLDQGRHYELVATITHRGQGPSRGHYIADVKQSDGRWVRCDDASITTVGTNQVLGEEAYVLFYKQL</sequence>
<dbReference type="PROSITE" id="PS00972">
    <property type="entry name" value="USP_1"/>
    <property type="match status" value="1"/>
</dbReference>
<keyword evidence="5 7" id="KW-0378">Hydrolase</keyword>
<evidence type="ECO:0000256" key="4">
    <source>
        <dbReference type="ARBA" id="ARBA00022786"/>
    </source>
</evidence>
<comment type="catalytic activity">
    <reaction evidence="1 7">
        <text>Thiol-dependent hydrolysis of ester, thioester, amide, peptide and isopeptide bonds formed by the C-terminal Gly of ubiquitin (a 76-residue protein attached to proteins as an intracellular targeting signal).</text>
        <dbReference type="EC" id="3.4.19.12"/>
    </reaction>
</comment>
<evidence type="ECO:0000256" key="7">
    <source>
        <dbReference type="RuleBase" id="RU366025"/>
    </source>
</evidence>
<dbReference type="InterPro" id="IPR050164">
    <property type="entry name" value="Peptidase_C19"/>
</dbReference>
<dbReference type="GO" id="GO:0006508">
    <property type="term" value="P:proteolysis"/>
    <property type="evidence" value="ECO:0007669"/>
    <property type="project" value="UniProtKB-KW"/>
</dbReference>
<evidence type="ECO:0000313" key="11">
    <source>
        <dbReference type="Proteomes" id="UP001085076"/>
    </source>
</evidence>
<feature type="region of interest" description="Disordered" evidence="8">
    <location>
        <begin position="60"/>
        <end position="80"/>
    </location>
</feature>
<evidence type="ECO:0000256" key="8">
    <source>
        <dbReference type="SAM" id="MobiDB-lite"/>
    </source>
</evidence>
<dbReference type="GO" id="GO:0005829">
    <property type="term" value="C:cytosol"/>
    <property type="evidence" value="ECO:0007669"/>
    <property type="project" value="TreeGrafter"/>
</dbReference>
<comment type="similarity">
    <text evidence="2 7">Belongs to the peptidase C19 family.</text>
</comment>
<dbReference type="GO" id="GO:0016579">
    <property type="term" value="P:protein deubiquitination"/>
    <property type="evidence" value="ECO:0007669"/>
    <property type="project" value="InterPro"/>
</dbReference>
<evidence type="ECO:0000256" key="2">
    <source>
        <dbReference type="ARBA" id="ARBA00009085"/>
    </source>
</evidence>
<dbReference type="Pfam" id="PF00443">
    <property type="entry name" value="UCH"/>
    <property type="match status" value="1"/>
</dbReference>
<dbReference type="PANTHER" id="PTHR24006:SF687">
    <property type="entry name" value="UBIQUITIN CARBOXYL-TERMINAL HYDROLASE 10"/>
    <property type="match status" value="1"/>
</dbReference>
<dbReference type="GO" id="GO:0005634">
    <property type="term" value="C:nucleus"/>
    <property type="evidence" value="ECO:0007669"/>
    <property type="project" value="TreeGrafter"/>
</dbReference>
<evidence type="ECO:0000256" key="5">
    <source>
        <dbReference type="ARBA" id="ARBA00022801"/>
    </source>
</evidence>
<reference evidence="10" key="1">
    <citation type="submission" date="2021-03" db="EMBL/GenBank/DDBJ databases">
        <authorList>
            <person name="Li Z."/>
            <person name="Yang C."/>
        </authorList>
    </citation>
    <scope>NUCLEOTIDE SEQUENCE</scope>
    <source>
        <strain evidence="10">Dzin_1.0</strain>
        <tissue evidence="10">Leaf</tissue>
    </source>
</reference>
<accession>A0A9D5CXG9</accession>
<proteinExistence type="inferred from homology"/>
<keyword evidence="6 7" id="KW-0788">Thiol protease</keyword>
<comment type="caution">
    <text evidence="10">The sequence shown here is derived from an EMBL/GenBank/DDBJ whole genome shotgun (WGS) entry which is preliminary data.</text>
</comment>
<dbReference type="InterPro" id="IPR028889">
    <property type="entry name" value="USP"/>
</dbReference>
<dbReference type="EMBL" id="JAGGNH010000002">
    <property type="protein sequence ID" value="KAJ0980889.1"/>
    <property type="molecule type" value="Genomic_DNA"/>
</dbReference>
<evidence type="ECO:0000313" key="10">
    <source>
        <dbReference type="EMBL" id="KAJ0980889.1"/>
    </source>
</evidence>
<evidence type="ECO:0000256" key="1">
    <source>
        <dbReference type="ARBA" id="ARBA00000707"/>
    </source>
</evidence>
<keyword evidence="4 7" id="KW-0833">Ubl conjugation pathway</keyword>
<comment type="function">
    <text evidence="7">Recognizes and hydrolyzes the peptide bond at the C-terminal Gly of ubiquitin. Involved in the processing of poly-ubiquitin precursors as well as that of ubiquitinated proteins.</text>
</comment>
<protein>
    <recommendedName>
        <fullName evidence="7">Ubiquitin carboxyl-terminal hydrolase</fullName>
        <ecNumber evidence="7">3.4.19.12</ecNumber>
    </recommendedName>
</protein>
<feature type="domain" description="USP" evidence="9">
    <location>
        <begin position="99"/>
        <end position="416"/>
    </location>
</feature>
<evidence type="ECO:0000256" key="6">
    <source>
        <dbReference type="ARBA" id="ARBA00022807"/>
    </source>
</evidence>
<keyword evidence="3 7" id="KW-0645">Protease</keyword>
<keyword evidence="11" id="KW-1185">Reference proteome</keyword>
<name>A0A9D5CXG9_9LILI</name>